<name>A0A9W8ZJX2_9PLEO</name>
<keyword evidence="2" id="KW-1185">Reference proteome</keyword>
<dbReference type="AlphaFoldDB" id="A0A9W8ZJX2"/>
<proteinExistence type="predicted"/>
<reference evidence="1" key="1">
    <citation type="submission" date="2022-10" db="EMBL/GenBank/DDBJ databases">
        <title>Tapping the CABI collections for fungal endophytes: first genome assemblies for Collariella, Neodidymelliopsis, Ascochyta clinopodiicola, Didymella pomorum, Didymosphaeria variabile, Neocosmospora piperis and Neocucurbitaria cava.</title>
        <authorList>
            <person name="Hill R."/>
        </authorList>
    </citation>
    <scope>NUCLEOTIDE SEQUENCE</scope>
    <source>
        <strain evidence="1">IMI 355091</strain>
    </source>
</reference>
<protein>
    <submittedName>
        <fullName evidence="1">Uncharacterized protein</fullName>
    </submittedName>
</protein>
<comment type="caution">
    <text evidence="1">The sequence shown here is derived from an EMBL/GenBank/DDBJ whole genome shotgun (WGS) entry which is preliminary data.</text>
</comment>
<dbReference type="OrthoDB" id="10530219at2759"/>
<dbReference type="EMBL" id="JAPEVA010000012">
    <property type="protein sequence ID" value="KAJ4409293.1"/>
    <property type="molecule type" value="Genomic_DNA"/>
</dbReference>
<gene>
    <name evidence="1" type="ORF">N0V91_002649</name>
</gene>
<organism evidence="1 2">
    <name type="scientific">Didymella pomorum</name>
    <dbReference type="NCBI Taxonomy" id="749634"/>
    <lineage>
        <taxon>Eukaryota</taxon>
        <taxon>Fungi</taxon>
        <taxon>Dikarya</taxon>
        <taxon>Ascomycota</taxon>
        <taxon>Pezizomycotina</taxon>
        <taxon>Dothideomycetes</taxon>
        <taxon>Pleosporomycetidae</taxon>
        <taxon>Pleosporales</taxon>
        <taxon>Pleosporineae</taxon>
        <taxon>Didymellaceae</taxon>
        <taxon>Didymella</taxon>
    </lineage>
</organism>
<sequence length="216" mass="24710">MRADDYYSKRDHWCLKKNQPHKAGRGSSAEVFFCLPKDIINAVKAEGPLTTNAADFGDRHETLMVSLVSIKLIREDSDREEDSDSEESGEQYTEDDRIIKEYNPLKHIQDSILPDLLQLVKDFADRTVLSTDKDWIAFRGMLDNNADYILKTKTASTFDKIWNVWKDVAEEGRCKGTGDDKVVLVRLFARVIALKEKERVGRVTEEYLTNTVSKSS</sequence>
<evidence type="ECO:0000313" key="2">
    <source>
        <dbReference type="Proteomes" id="UP001140510"/>
    </source>
</evidence>
<evidence type="ECO:0000313" key="1">
    <source>
        <dbReference type="EMBL" id="KAJ4409293.1"/>
    </source>
</evidence>
<dbReference type="Proteomes" id="UP001140510">
    <property type="component" value="Unassembled WGS sequence"/>
</dbReference>
<accession>A0A9W8ZJX2</accession>